<comment type="caution">
    <text evidence="1">The sequence shown here is derived from an EMBL/GenBank/DDBJ whole genome shotgun (WGS) entry which is preliminary data.</text>
</comment>
<dbReference type="Proteomes" id="UP001153331">
    <property type="component" value="Unassembled WGS sequence"/>
</dbReference>
<protein>
    <submittedName>
        <fullName evidence="1">Uncharacterized protein</fullName>
    </submittedName>
</protein>
<evidence type="ECO:0000313" key="2">
    <source>
        <dbReference type="Proteomes" id="UP001153331"/>
    </source>
</evidence>
<gene>
    <name evidence="1" type="ORF">OPT61_g872</name>
</gene>
<keyword evidence="2" id="KW-1185">Reference proteome</keyword>
<name>A0ACC2ISE1_9PLEO</name>
<evidence type="ECO:0000313" key="1">
    <source>
        <dbReference type="EMBL" id="KAJ8118079.1"/>
    </source>
</evidence>
<sequence>MGAETRVVKRKRSLDELAVGSSRTKTLKAVSRKPALARASIRKALRSRASIRKALRSRAVPPEPTTTTSESSCPLIQTLREYGLLETVASCLVPDDLLALALSCKATYNAMFPCAESLDNLLSKMPCSGSGIALRQNRHRKSSFFYEYPCAEFAQCRTASGRRNIDSNPCVSCRVTTCDECRIHCVYQTTYEAPSDPEDLPNFSGFVLLDPHEVGILSPDHLGAEVHSDSSPNLHAWRDRATDAAAGPYHDQGFLDLPLQFDQAGTPERIRDVIDVDLGRHSLTTWSGTSQFGFPSPVLRSLCNVTEQRKLSLCEHCFTDAPKGYKALTPELPELGWLDALTDGGAETALRQCHCSLRSRILDRWQCVKCYAKEEATIQDLNVMAAHPEPRQCRCGLIPERIVCLWCWGEVTEESDAIEHAGSEASSSDTLEAESPPEEE</sequence>
<accession>A0ACC2ISE1</accession>
<dbReference type="EMBL" id="JAPHNI010000030">
    <property type="protein sequence ID" value="KAJ8118079.1"/>
    <property type="molecule type" value="Genomic_DNA"/>
</dbReference>
<proteinExistence type="predicted"/>
<organism evidence="1 2">
    <name type="scientific">Boeremia exigua</name>
    <dbReference type="NCBI Taxonomy" id="749465"/>
    <lineage>
        <taxon>Eukaryota</taxon>
        <taxon>Fungi</taxon>
        <taxon>Dikarya</taxon>
        <taxon>Ascomycota</taxon>
        <taxon>Pezizomycotina</taxon>
        <taxon>Dothideomycetes</taxon>
        <taxon>Pleosporomycetidae</taxon>
        <taxon>Pleosporales</taxon>
        <taxon>Pleosporineae</taxon>
        <taxon>Didymellaceae</taxon>
        <taxon>Boeremia</taxon>
    </lineage>
</organism>
<reference evidence="1" key="1">
    <citation type="submission" date="2022-11" db="EMBL/GenBank/DDBJ databases">
        <title>Genome Sequence of Boeremia exigua.</title>
        <authorList>
            <person name="Buettner E."/>
        </authorList>
    </citation>
    <scope>NUCLEOTIDE SEQUENCE</scope>
    <source>
        <strain evidence="1">CU02</strain>
    </source>
</reference>